<dbReference type="AlphaFoldDB" id="A0A9D4WYA2"/>
<dbReference type="SMART" id="SM00575">
    <property type="entry name" value="ZnF_PMZ"/>
    <property type="match status" value="1"/>
</dbReference>
<name>A0A9D4WYA2_PEA</name>
<accession>A0A9D4WYA2</accession>
<dbReference type="EMBL" id="JAMSHJ010000005">
    <property type="protein sequence ID" value="KAI5410088.1"/>
    <property type="molecule type" value="Genomic_DNA"/>
</dbReference>
<dbReference type="Gramene" id="Psat05G0553500-T1">
    <property type="protein sequence ID" value="KAI5410088.1"/>
    <property type="gene ID" value="KIW84_055535"/>
</dbReference>
<feature type="domain" description="Zinc finger PMZ-type" evidence="1">
    <location>
        <begin position="133"/>
        <end position="160"/>
    </location>
</feature>
<proteinExistence type="predicted"/>
<sequence length="213" mass="25030">MLRMKAMKEDAWKDMLDVSACHWSRPHFRTYSKCDLQVKNMCEAFNREILEHREKPIIPLLEGIKHYITKRMTSHKELLHGYTGSIYPKIQLVIKKNKKQAQEWSPAWHGDDDISIFGFINGVETYCVDLKKEVCSCRKWDLSGIPFCHIISCIWKIKKQPEDYVVACYMKSTFIDTYSNIVYPTNEPQLCHIDDLNTMAPPMMRRAIGRPKK</sequence>
<reference evidence="2 3" key="1">
    <citation type="journal article" date="2022" name="Nat. Genet.">
        <title>Improved pea reference genome and pan-genome highlight genomic features and evolutionary characteristics.</title>
        <authorList>
            <person name="Yang T."/>
            <person name="Liu R."/>
            <person name="Luo Y."/>
            <person name="Hu S."/>
            <person name="Wang D."/>
            <person name="Wang C."/>
            <person name="Pandey M.K."/>
            <person name="Ge S."/>
            <person name="Xu Q."/>
            <person name="Li N."/>
            <person name="Li G."/>
            <person name="Huang Y."/>
            <person name="Saxena R.K."/>
            <person name="Ji Y."/>
            <person name="Li M."/>
            <person name="Yan X."/>
            <person name="He Y."/>
            <person name="Liu Y."/>
            <person name="Wang X."/>
            <person name="Xiang C."/>
            <person name="Varshney R.K."/>
            <person name="Ding H."/>
            <person name="Gao S."/>
            <person name="Zong X."/>
        </authorList>
    </citation>
    <scope>NUCLEOTIDE SEQUENCE [LARGE SCALE GENOMIC DNA]</scope>
    <source>
        <strain evidence="2 3">cv. Zhongwan 6</strain>
    </source>
</reference>
<evidence type="ECO:0000313" key="2">
    <source>
        <dbReference type="EMBL" id="KAI5410088.1"/>
    </source>
</evidence>
<evidence type="ECO:0000259" key="1">
    <source>
        <dbReference type="SMART" id="SM00575"/>
    </source>
</evidence>
<dbReference type="PANTHER" id="PTHR31973">
    <property type="entry name" value="POLYPROTEIN, PUTATIVE-RELATED"/>
    <property type="match status" value="1"/>
</dbReference>
<organism evidence="2 3">
    <name type="scientific">Pisum sativum</name>
    <name type="common">Garden pea</name>
    <name type="synonym">Lathyrus oleraceus</name>
    <dbReference type="NCBI Taxonomy" id="3888"/>
    <lineage>
        <taxon>Eukaryota</taxon>
        <taxon>Viridiplantae</taxon>
        <taxon>Streptophyta</taxon>
        <taxon>Embryophyta</taxon>
        <taxon>Tracheophyta</taxon>
        <taxon>Spermatophyta</taxon>
        <taxon>Magnoliopsida</taxon>
        <taxon>eudicotyledons</taxon>
        <taxon>Gunneridae</taxon>
        <taxon>Pentapetalae</taxon>
        <taxon>rosids</taxon>
        <taxon>fabids</taxon>
        <taxon>Fabales</taxon>
        <taxon>Fabaceae</taxon>
        <taxon>Papilionoideae</taxon>
        <taxon>50 kb inversion clade</taxon>
        <taxon>NPAAA clade</taxon>
        <taxon>Hologalegina</taxon>
        <taxon>IRL clade</taxon>
        <taxon>Fabeae</taxon>
        <taxon>Lathyrus</taxon>
    </lineage>
</organism>
<comment type="caution">
    <text evidence="2">The sequence shown here is derived from an EMBL/GenBank/DDBJ whole genome shotgun (WGS) entry which is preliminary data.</text>
</comment>
<dbReference type="Proteomes" id="UP001058974">
    <property type="component" value="Chromosome 5"/>
</dbReference>
<dbReference type="GO" id="GO:0008270">
    <property type="term" value="F:zinc ion binding"/>
    <property type="evidence" value="ECO:0007669"/>
    <property type="project" value="InterPro"/>
</dbReference>
<dbReference type="InterPro" id="IPR006564">
    <property type="entry name" value="Znf_PMZ"/>
</dbReference>
<gene>
    <name evidence="2" type="ORF">KIW84_055535</name>
</gene>
<dbReference type="PANTHER" id="PTHR31973:SF187">
    <property type="entry name" value="MUTATOR TRANSPOSASE MUDRA PROTEIN"/>
    <property type="match status" value="1"/>
</dbReference>
<evidence type="ECO:0000313" key="3">
    <source>
        <dbReference type="Proteomes" id="UP001058974"/>
    </source>
</evidence>
<keyword evidence="3" id="KW-1185">Reference proteome</keyword>
<protein>
    <recommendedName>
        <fullName evidence="1">Zinc finger PMZ-type domain-containing protein</fullName>
    </recommendedName>
</protein>